<evidence type="ECO:0000313" key="4">
    <source>
        <dbReference type="Proteomes" id="UP000734854"/>
    </source>
</evidence>
<evidence type="ECO:0000313" key="3">
    <source>
        <dbReference type="EMBL" id="KAG6480018.1"/>
    </source>
</evidence>
<feature type="domain" description="Mei2-like C-terminal RNA recognition motif" evidence="2">
    <location>
        <begin position="377"/>
        <end position="470"/>
    </location>
</feature>
<dbReference type="EMBL" id="JACMSC010000017">
    <property type="protein sequence ID" value="KAG6480018.1"/>
    <property type="molecule type" value="Genomic_DNA"/>
</dbReference>
<keyword evidence="4" id="KW-1185">Reference proteome</keyword>
<dbReference type="PROSITE" id="PS00018">
    <property type="entry name" value="EF_HAND_1"/>
    <property type="match status" value="1"/>
</dbReference>
<dbReference type="SUPFAM" id="SSF54928">
    <property type="entry name" value="RNA-binding domain, RBD"/>
    <property type="match status" value="1"/>
</dbReference>
<proteinExistence type="predicted"/>
<reference evidence="3 4" key="1">
    <citation type="submission" date="2020-08" db="EMBL/GenBank/DDBJ databases">
        <title>Plant Genome Project.</title>
        <authorList>
            <person name="Zhang R.-G."/>
        </authorList>
    </citation>
    <scope>NUCLEOTIDE SEQUENCE [LARGE SCALE GENOMIC DNA]</scope>
    <source>
        <tissue evidence="3">Rhizome</tissue>
    </source>
</reference>
<keyword evidence="1" id="KW-0694">RNA-binding</keyword>
<evidence type="ECO:0000256" key="1">
    <source>
        <dbReference type="ARBA" id="ARBA00022884"/>
    </source>
</evidence>
<organism evidence="3 4">
    <name type="scientific">Zingiber officinale</name>
    <name type="common">Ginger</name>
    <name type="synonym">Amomum zingiber</name>
    <dbReference type="NCBI Taxonomy" id="94328"/>
    <lineage>
        <taxon>Eukaryota</taxon>
        <taxon>Viridiplantae</taxon>
        <taxon>Streptophyta</taxon>
        <taxon>Embryophyta</taxon>
        <taxon>Tracheophyta</taxon>
        <taxon>Spermatophyta</taxon>
        <taxon>Magnoliopsida</taxon>
        <taxon>Liliopsida</taxon>
        <taxon>Zingiberales</taxon>
        <taxon>Zingiberaceae</taxon>
        <taxon>Zingiber</taxon>
    </lineage>
</organism>
<protein>
    <recommendedName>
        <fullName evidence="2">Mei2-like C-terminal RNA recognition motif domain-containing protein</fullName>
    </recommendedName>
</protein>
<dbReference type="AlphaFoldDB" id="A0A8J5F280"/>
<name>A0A8J5F280_ZINOF</name>
<dbReference type="InterPro" id="IPR035979">
    <property type="entry name" value="RBD_domain_sf"/>
</dbReference>
<dbReference type="Pfam" id="PF04059">
    <property type="entry name" value="RRM_2"/>
    <property type="match status" value="1"/>
</dbReference>
<dbReference type="PANTHER" id="PTHR23189">
    <property type="entry name" value="RNA RECOGNITION MOTIF-CONTAINING"/>
    <property type="match status" value="1"/>
</dbReference>
<dbReference type="InterPro" id="IPR018247">
    <property type="entry name" value="EF_Hand_1_Ca_BS"/>
</dbReference>
<accession>A0A8J5F280</accession>
<evidence type="ECO:0000259" key="2">
    <source>
        <dbReference type="Pfam" id="PF04059"/>
    </source>
</evidence>
<sequence length="619" mass="67693">MDHNILNASWQGTTPNNSLAGCFGPSSLGSVTPNSLENRVIQGLNSAAKASITPPLEATLYEMPSKVPQHLSPSVGITMVGNHTKQAANIDFNCSLGPMNFGLQGMRGLHPHSLPNYHNGITNCIPYNSNTLSATGIGVISRPSEGIDARPLHRGSSGTYDGILLDRNKAFGISSNGSCPLHGGQYIANNTNSFQSKITTTMPWSNSPSFISNVSVHQPSHIHGMSGGQPQMLNTVPLHHHVGSAPAVNPSLWDRRFAYSGDSMEPLVLHSGSLGNKGLASIPQLESLQPASRNFFPHSCGNCLDPCISHAPIGIPSVQKRSLMFHGRSPMVSMSGSFDGCAERIRSRTSDATANQGDNKKQYELDIECIRRGEDSRTTLMIKNIPNKYTSKMLLSAIDENHRGTYDFIYLPIDFKIITHVQHLHLRAAKMFNLLQSFNGKKWEKFNSEKVASLAYARIQGKSALIAHFQNSSLMNEDKRCRPILFHTDGPNAGDQDTDGIVTVNDLMPMHRKVKCLSNIVNALQGEEEVTEIGFGLGFRYLTTHYYYNIVLQVATMAEELRLDDTCEPFPVGTNIRSRLGRWRANNSSEENHQGMLISATEASCDRVGSHPGSTKDSE</sequence>
<comment type="caution">
    <text evidence="3">The sequence shown here is derived from an EMBL/GenBank/DDBJ whole genome shotgun (WGS) entry which is preliminary data.</text>
</comment>
<dbReference type="InterPro" id="IPR007201">
    <property type="entry name" value="Mei2-like_Rrm_C"/>
</dbReference>
<dbReference type="GO" id="GO:0003723">
    <property type="term" value="F:RNA binding"/>
    <property type="evidence" value="ECO:0007669"/>
    <property type="project" value="UniProtKB-KW"/>
</dbReference>
<dbReference type="Proteomes" id="UP000734854">
    <property type="component" value="Unassembled WGS sequence"/>
</dbReference>
<gene>
    <name evidence="3" type="ORF">ZIOFF_063495</name>
</gene>